<accession>A0A3B1AMG9</accession>
<name>A0A3B1AMG9_9ZZZZ</name>
<dbReference type="Gene3D" id="1.10.10.10">
    <property type="entry name" value="Winged helix-like DNA-binding domain superfamily/Winged helix DNA-binding domain"/>
    <property type="match status" value="1"/>
</dbReference>
<dbReference type="Pfam" id="PF13463">
    <property type="entry name" value="HTH_27"/>
    <property type="match status" value="1"/>
</dbReference>
<evidence type="ECO:0000259" key="1">
    <source>
        <dbReference type="SMART" id="SM00347"/>
    </source>
</evidence>
<proteinExistence type="predicted"/>
<protein>
    <recommendedName>
        <fullName evidence="1">HTH marR-type domain-containing protein</fullName>
    </recommendedName>
</protein>
<evidence type="ECO:0000313" key="2">
    <source>
        <dbReference type="EMBL" id="VAX07119.1"/>
    </source>
</evidence>
<dbReference type="AlphaFoldDB" id="A0A3B1AMG9"/>
<gene>
    <name evidence="2" type="ORF">MNBD_ALPHA03-2046</name>
</gene>
<dbReference type="SMART" id="SM00347">
    <property type="entry name" value="HTH_MARR"/>
    <property type="match status" value="1"/>
</dbReference>
<dbReference type="GO" id="GO:0003700">
    <property type="term" value="F:DNA-binding transcription factor activity"/>
    <property type="evidence" value="ECO:0007669"/>
    <property type="project" value="InterPro"/>
</dbReference>
<reference evidence="2" key="1">
    <citation type="submission" date="2018-06" db="EMBL/GenBank/DDBJ databases">
        <authorList>
            <person name="Zhirakovskaya E."/>
        </authorList>
    </citation>
    <scope>NUCLEOTIDE SEQUENCE</scope>
</reference>
<feature type="domain" description="HTH marR-type" evidence="1">
    <location>
        <begin position="58"/>
        <end position="160"/>
    </location>
</feature>
<organism evidence="2">
    <name type="scientific">hydrothermal vent metagenome</name>
    <dbReference type="NCBI Taxonomy" id="652676"/>
    <lineage>
        <taxon>unclassified sequences</taxon>
        <taxon>metagenomes</taxon>
        <taxon>ecological metagenomes</taxon>
    </lineage>
</organism>
<sequence>MSDKNEKDFKKPKKKATLELDRHWHLATNDHEISLTELEYSLLRSYESFSRWMKECMVAASGFNMSASDCAILNLIAMRGRPKGITEIARLLNRDDNTNIQYSIRKLTKDKLVEKTSTDNRRKGVRYRATPSGNEVVERFVALRKGLLIEMTEAIRAMDEQLTGGSKILDIMTGMYDQGARIAATHRPSFDEEE</sequence>
<dbReference type="InterPro" id="IPR036390">
    <property type="entry name" value="WH_DNA-bd_sf"/>
</dbReference>
<dbReference type="EMBL" id="UOFW01000195">
    <property type="protein sequence ID" value="VAX07119.1"/>
    <property type="molecule type" value="Genomic_DNA"/>
</dbReference>
<dbReference type="InterPro" id="IPR000835">
    <property type="entry name" value="HTH_MarR-typ"/>
</dbReference>
<dbReference type="SUPFAM" id="SSF46785">
    <property type="entry name" value="Winged helix' DNA-binding domain"/>
    <property type="match status" value="1"/>
</dbReference>
<dbReference type="InterPro" id="IPR036388">
    <property type="entry name" value="WH-like_DNA-bd_sf"/>
</dbReference>